<dbReference type="PANTHER" id="PTHR13457:SF1">
    <property type="entry name" value="HEAT REPEAT-CONTAINING PROTEIN 1"/>
    <property type="match status" value="1"/>
</dbReference>
<dbReference type="GO" id="GO:0034455">
    <property type="term" value="C:t-UTP complex"/>
    <property type="evidence" value="ECO:0007669"/>
    <property type="project" value="TreeGrafter"/>
</dbReference>
<dbReference type="GO" id="GO:0030515">
    <property type="term" value="F:snoRNA binding"/>
    <property type="evidence" value="ECO:0007669"/>
    <property type="project" value="TreeGrafter"/>
</dbReference>
<evidence type="ECO:0000313" key="4">
    <source>
        <dbReference type="Proteomes" id="UP001058974"/>
    </source>
</evidence>
<comment type="caution">
    <text evidence="3">The sequence shown here is derived from an EMBL/GenBank/DDBJ whole genome shotgun (WGS) entry which is preliminary data.</text>
</comment>
<feature type="domain" description="Utp10/HEAT1 HEAT-repeats" evidence="2">
    <location>
        <begin position="65"/>
        <end position="158"/>
    </location>
</feature>
<dbReference type="GO" id="GO:0030686">
    <property type="term" value="C:90S preribosome"/>
    <property type="evidence" value="ECO:0007669"/>
    <property type="project" value="TreeGrafter"/>
</dbReference>
<accession>A0A9D4WRH1</accession>
<keyword evidence="1" id="KW-0732">Signal</keyword>
<dbReference type="GO" id="GO:0032040">
    <property type="term" value="C:small-subunit processome"/>
    <property type="evidence" value="ECO:0007669"/>
    <property type="project" value="TreeGrafter"/>
</dbReference>
<reference evidence="3 4" key="1">
    <citation type="journal article" date="2022" name="Nat. Genet.">
        <title>Improved pea reference genome and pan-genome highlight genomic features and evolutionary characteristics.</title>
        <authorList>
            <person name="Yang T."/>
            <person name="Liu R."/>
            <person name="Luo Y."/>
            <person name="Hu S."/>
            <person name="Wang D."/>
            <person name="Wang C."/>
            <person name="Pandey M.K."/>
            <person name="Ge S."/>
            <person name="Xu Q."/>
            <person name="Li N."/>
            <person name="Li G."/>
            <person name="Huang Y."/>
            <person name="Saxena R.K."/>
            <person name="Ji Y."/>
            <person name="Li M."/>
            <person name="Yan X."/>
            <person name="He Y."/>
            <person name="Liu Y."/>
            <person name="Wang X."/>
            <person name="Xiang C."/>
            <person name="Varshney R.K."/>
            <person name="Ding H."/>
            <person name="Gao S."/>
            <person name="Zong X."/>
        </authorList>
    </citation>
    <scope>NUCLEOTIDE SEQUENCE [LARGE SCALE GENOMIC DNA]</scope>
    <source>
        <strain evidence="3 4">cv. Zhongwan 6</strain>
    </source>
</reference>
<name>A0A9D4WRH1_PEA</name>
<evidence type="ECO:0000313" key="3">
    <source>
        <dbReference type="EMBL" id="KAI5407171.1"/>
    </source>
</evidence>
<feature type="signal peptide" evidence="1">
    <location>
        <begin position="1"/>
        <end position="22"/>
    </location>
</feature>
<dbReference type="InterPro" id="IPR040191">
    <property type="entry name" value="UTP10"/>
</dbReference>
<dbReference type="EMBL" id="JAMSHJ010000005">
    <property type="protein sequence ID" value="KAI5407171.1"/>
    <property type="molecule type" value="Genomic_DNA"/>
</dbReference>
<gene>
    <name evidence="3" type="ORF">KIW84_053428</name>
</gene>
<keyword evidence="4" id="KW-1185">Reference proteome</keyword>
<sequence length="162" mass="18463">MNHYSFLNHIFSLLSAVIKVWPEKVFEHILDILPAIGVSAVTQIDSHSKHVFEDLISAIVPCWLSKTDDVEKLLKVFIDIFPEIVEHRRPSIVLHLLRTLGEGKSLSSLLILLFSSLVSRKASLFVNIQTPDALSFCTKEWEYKLAVQICEQFTSMTWHSVS</sequence>
<dbReference type="InterPro" id="IPR056473">
    <property type="entry name" value="HEAT_Utp10/HEAT1"/>
</dbReference>
<protein>
    <recommendedName>
        <fullName evidence="2">Utp10/HEAT1 HEAT-repeats domain-containing protein</fullName>
    </recommendedName>
</protein>
<evidence type="ECO:0000256" key="1">
    <source>
        <dbReference type="SAM" id="SignalP"/>
    </source>
</evidence>
<dbReference type="GO" id="GO:0000462">
    <property type="term" value="P:maturation of SSU-rRNA from tricistronic rRNA transcript (SSU-rRNA, 5.8S rRNA, LSU-rRNA)"/>
    <property type="evidence" value="ECO:0007669"/>
    <property type="project" value="TreeGrafter"/>
</dbReference>
<dbReference type="AlphaFoldDB" id="A0A9D4WRH1"/>
<dbReference type="Gramene" id="Psat05G0342800-T1">
    <property type="protein sequence ID" value="KAI5407171.1"/>
    <property type="gene ID" value="KIW84_053428"/>
</dbReference>
<organism evidence="3 4">
    <name type="scientific">Pisum sativum</name>
    <name type="common">Garden pea</name>
    <name type="synonym">Lathyrus oleraceus</name>
    <dbReference type="NCBI Taxonomy" id="3888"/>
    <lineage>
        <taxon>Eukaryota</taxon>
        <taxon>Viridiplantae</taxon>
        <taxon>Streptophyta</taxon>
        <taxon>Embryophyta</taxon>
        <taxon>Tracheophyta</taxon>
        <taxon>Spermatophyta</taxon>
        <taxon>Magnoliopsida</taxon>
        <taxon>eudicotyledons</taxon>
        <taxon>Gunneridae</taxon>
        <taxon>Pentapetalae</taxon>
        <taxon>rosids</taxon>
        <taxon>fabids</taxon>
        <taxon>Fabales</taxon>
        <taxon>Fabaceae</taxon>
        <taxon>Papilionoideae</taxon>
        <taxon>50 kb inversion clade</taxon>
        <taxon>NPAAA clade</taxon>
        <taxon>Hologalegina</taxon>
        <taxon>IRL clade</taxon>
        <taxon>Fabeae</taxon>
        <taxon>Lathyrus</taxon>
    </lineage>
</organism>
<feature type="chain" id="PRO_5038890746" description="Utp10/HEAT1 HEAT-repeats domain-containing protein" evidence="1">
    <location>
        <begin position="23"/>
        <end position="162"/>
    </location>
</feature>
<dbReference type="Proteomes" id="UP001058974">
    <property type="component" value="Chromosome 5"/>
</dbReference>
<evidence type="ECO:0000259" key="2">
    <source>
        <dbReference type="Pfam" id="PF23243"/>
    </source>
</evidence>
<dbReference type="PANTHER" id="PTHR13457">
    <property type="entry name" value="BAP28"/>
    <property type="match status" value="1"/>
</dbReference>
<proteinExistence type="predicted"/>
<dbReference type="Pfam" id="PF23243">
    <property type="entry name" value="HEAT_HEATR1"/>
    <property type="match status" value="1"/>
</dbReference>
<dbReference type="GO" id="GO:0045943">
    <property type="term" value="P:positive regulation of transcription by RNA polymerase I"/>
    <property type="evidence" value="ECO:0007669"/>
    <property type="project" value="TreeGrafter"/>
</dbReference>